<dbReference type="STRING" id="576137.A0A1L7WJQ7"/>
<name>A0A1L7WJQ7_9HELO</name>
<evidence type="ECO:0000313" key="1">
    <source>
        <dbReference type="EMBL" id="CZR52990.1"/>
    </source>
</evidence>
<dbReference type="AlphaFoldDB" id="A0A1L7WJQ7"/>
<proteinExistence type="predicted"/>
<protein>
    <recommendedName>
        <fullName evidence="3">Hsp70 protein</fullName>
    </recommendedName>
</protein>
<keyword evidence="2" id="KW-1185">Reference proteome</keyword>
<evidence type="ECO:0008006" key="3">
    <source>
        <dbReference type="Google" id="ProtNLM"/>
    </source>
</evidence>
<dbReference type="Proteomes" id="UP000184330">
    <property type="component" value="Unassembled WGS sequence"/>
</dbReference>
<dbReference type="InterPro" id="IPR043129">
    <property type="entry name" value="ATPase_NBD"/>
</dbReference>
<sequence length="482" mass="54461">MAATGKEVLVQSEHHPDPRVTINNSGIDFGTTYSSATWAWSGCAGVHQVVKCWDGIGGQRTSGKVPTRISYKGNQINWGFNIPPEEKPTQWFKLLLLRPEDMDDKIQDYRYIKEAREPLLKLNKLAEQVVADYLRLLWRHIIKDMKLTLGEAAVDSHLFQVVVTFPTIRRFYAQSRMRQAVTVAGILDARSCGETRLYFCAESEVAALAIMEDYGGTPVDSGDAFVVCDAGGGTVDLITYELLDADSWKLAECVAGAGSLCGATFVDGAFDQQMSKWMAPKIWQAFAENEKIWWKDESETAKPKIRNHRLQLQRNDIASIFDVCVDQIVTLVQNQIQTTRASRGILPKEIIEPFDDRLHKAEDRIYVASVDGFCAMHQMYWYIRAASDSCLLASWNMCSKVQNEVINDQAIIKLDWSKTIRGPLRGNRFTVILWRCDQESPSSRMDDDVLQEGVIACTVGTPFEQLPRYTNSQGEVWMTLEF</sequence>
<dbReference type="Gene3D" id="3.30.420.40">
    <property type="match status" value="1"/>
</dbReference>
<organism evidence="1 2">
    <name type="scientific">Phialocephala subalpina</name>
    <dbReference type="NCBI Taxonomy" id="576137"/>
    <lineage>
        <taxon>Eukaryota</taxon>
        <taxon>Fungi</taxon>
        <taxon>Dikarya</taxon>
        <taxon>Ascomycota</taxon>
        <taxon>Pezizomycotina</taxon>
        <taxon>Leotiomycetes</taxon>
        <taxon>Helotiales</taxon>
        <taxon>Mollisiaceae</taxon>
        <taxon>Phialocephala</taxon>
        <taxon>Phialocephala fortinii species complex</taxon>
    </lineage>
</organism>
<gene>
    <name evidence="1" type="ORF">PAC_02868</name>
</gene>
<reference evidence="1 2" key="1">
    <citation type="submission" date="2016-03" db="EMBL/GenBank/DDBJ databases">
        <authorList>
            <person name="Ploux O."/>
        </authorList>
    </citation>
    <scope>NUCLEOTIDE SEQUENCE [LARGE SCALE GENOMIC DNA]</scope>
    <source>
        <strain evidence="1 2">UAMH 11012</strain>
    </source>
</reference>
<dbReference type="CDD" id="cd10170">
    <property type="entry name" value="ASKHA_NBD_HSP70"/>
    <property type="match status" value="1"/>
</dbReference>
<dbReference type="SUPFAM" id="SSF53067">
    <property type="entry name" value="Actin-like ATPase domain"/>
    <property type="match status" value="2"/>
</dbReference>
<dbReference type="EMBL" id="FJOG01000003">
    <property type="protein sequence ID" value="CZR52990.1"/>
    <property type="molecule type" value="Genomic_DNA"/>
</dbReference>
<dbReference type="OrthoDB" id="2963168at2759"/>
<accession>A0A1L7WJQ7</accession>
<dbReference type="PANTHER" id="PTHR14187:SF5">
    <property type="entry name" value="HEAT SHOCK 70 KDA PROTEIN 12A"/>
    <property type="match status" value="1"/>
</dbReference>
<dbReference type="PANTHER" id="PTHR14187">
    <property type="entry name" value="ALPHA KINASE/ELONGATION FACTOR 2 KINASE"/>
    <property type="match status" value="1"/>
</dbReference>
<evidence type="ECO:0000313" key="2">
    <source>
        <dbReference type="Proteomes" id="UP000184330"/>
    </source>
</evidence>